<reference evidence="4" key="2">
    <citation type="submission" date="2007-03" db="EMBL/GenBank/DDBJ databases">
        <authorList>
            <consortium name="The International Medicago Genome Annotation Group"/>
        </authorList>
    </citation>
    <scope>NUCLEOTIDE SEQUENCE</scope>
</reference>
<dbReference type="Pfam" id="PF26130">
    <property type="entry name" value="PB1-like"/>
    <property type="match status" value="1"/>
</dbReference>
<proteinExistence type="predicted"/>
<evidence type="ECO:0000256" key="2">
    <source>
        <dbReference type="SAM" id="Phobius"/>
    </source>
</evidence>
<feature type="region of interest" description="Disordered" evidence="1">
    <location>
        <begin position="237"/>
        <end position="279"/>
    </location>
</feature>
<reference evidence="4" key="1">
    <citation type="submission" date="2005-04" db="EMBL/GenBank/DDBJ databases">
        <authorList>
            <person name="Town C.D."/>
        </authorList>
    </citation>
    <scope>NUCLEOTIDE SEQUENCE</scope>
</reference>
<dbReference type="EMBL" id="AC157894">
    <property type="protein sequence ID" value="ABD33206.2"/>
    <property type="molecule type" value="Genomic_DNA"/>
</dbReference>
<organism evidence="4">
    <name type="scientific">Medicago truncatula</name>
    <name type="common">Barrel medic</name>
    <name type="synonym">Medicago tribuloides</name>
    <dbReference type="NCBI Taxonomy" id="3880"/>
    <lineage>
        <taxon>Eukaryota</taxon>
        <taxon>Viridiplantae</taxon>
        <taxon>Streptophyta</taxon>
        <taxon>Embryophyta</taxon>
        <taxon>Tracheophyta</taxon>
        <taxon>Spermatophyta</taxon>
        <taxon>Magnoliopsida</taxon>
        <taxon>eudicotyledons</taxon>
        <taxon>Gunneridae</taxon>
        <taxon>Pentapetalae</taxon>
        <taxon>rosids</taxon>
        <taxon>fabids</taxon>
        <taxon>Fabales</taxon>
        <taxon>Fabaceae</taxon>
        <taxon>Papilionoideae</taxon>
        <taxon>50 kb inversion clade</taxon>
        <taxon>NPAAA clade</taxon>
        <taxon>Hologalegina</taxon>
        <taxon>IRL clade</taxon>
        <taxon>Trifolieae</taxon>
        <taxon>Medicago</taxon>
    </lineage>
</organism>
<protein>
    <submittedName>
        <fullName evidence="4">Cecropin; Plant MuDR transposase, putative</fullName>
    </submittedName>
</protein>
<feature type="domain" description="PB1-like" evidence="3">
    <location>
        <begin position="75"/>
        <end position="179"/>
    </location>
</feature>
<accession>Q2HRR7</accession>
<keyword evidence="2" id="KW-0812">Transmembrane</keyword>
<evidence type="ECO:0000259" key="3">
    <source>
        <dbReference type="Pfam" id="PF26130"/>
    </source>
</evidence>
<gene>
    <name evidence="4" type="ORF">MtrDRAFT_AC157894g39v2</name>
</gene>
<evidence type="ECO:0000313" key="4">
    <source>
        <dbReference type="EMBL" id="ABD33206.2"/>
    </source>
</evidence>
<name>Q2HRR7_MEDTR</name>
<feature type="compositionally biased region" description="Polar residues" evidence="1">
    <location>
        <begin position="251"/>
        <end position="267"/>
    </location>
</feature>
<dbReference type="InterPro" id="IPR058594">
    <property type="entry name" value="PB1-like_dom_pln"/>
</dbReference>
<dbReference type="AlphaFoldDB" id="Q2HRR7"/>
<keyword evidence="2" id="KW-0472">Membrane</keyword>
<feature type="compositionally biased region" description="Basic and acidic residues" evidence="1">
    <location>
        <begin position="237"/>
        <end position="250"/>
    </location>
</feature>
<sequence>MMWLFDVDVSLLAGRENKTLQVPKLPCPFLSLSTVYTKSHRNHRNRRRYARRRRVKLLLLAFILARVTVVILSPMNGDISLIMYHGGRFVRNGRGNREYTGKGRRVWDVDPDLVCIPDLKKMAVECANYGNVEGMQWMRKEFGEDYDLGLRPLFVDSDVINMVDAAKRNGNCVDVYVTHYVMEGVEVEHITEAERKEIEEAMMLAETQTSACKVSKEPVKNVDMEFVEGLVKEVQTRTQTRVDLEPKDVSGQESQARQEGPEQNQNPDDFPCADELIQQ</sequence>
<feature type="transmembrane region" description="Helical" evidence="2">
    <location>
        <begin position="57"/>
        <end position="75"/>
    </location>
</feature>
<keyword evidence="2" id="KW-1133">Transmembrane helix</keyword>
<evidence type="ECO:0000256" key="1">
    <source>
        <dbReference type="SAM" id="MobiDB-lite"/>
    </source>
</evidence>